<dbReference type="InterPro" id="IPR051615">
    <property type="entry name" value="Transcr_Regulatory_Elem"/>
</dbReference>
<dbReference type="GO" id="GO:0000981">
    <property type="term" value="F:DNA-binding transcription factor activity, RNA polymerase II-specific"/>
    <property type="evidence" value="ECO:0007669"/>
    <property type="project" value="InterPro"/>
</dbReference>
<dbReference type="PANTHER" id="PTHR31313">
    <property type="entry name" value="TY1 ENHANCER ACTIVATOR"/>
    <property type="match status" value="1"/>
</dbReference>
<evidence type="ECO:0000313" key="11">
    <source>
        <dbReference type="Proteomes" id="UP000078595"/>
    </source>
</evidence>
<evidence type="ECO:0000256" key="5">
    <source>
        <dbReference type="ARBA" id="ARBA00023125"/>
    </source>
</evidence>
<dbReference type="Gene3D" id="4.10.240.10">
    <property type="entry name" value="Zn(2)-C6 fungal-type DNA-binding domain"/>
    <property type="match status" value="1"/>
</dbReference>
<evidence type="ECO:0000256" key="6">
    <source>
        <dbReference type="ARBA" id="ARBA00023163"/>
    </source>
</evidence>
<protein>
    <recommendedName>
        <fullName evidence="9">Zn(2)-C6 fungal-type domain-containing protein</fullName>
    </recommendedName>
</protein>
<keyword evidence="4" id="KW-0805">Transcription regulation</keyword>
<name>A0AAJ8KIT6_9TREE</name>
<evidence type="ECO:0000256" key="4">
    <source>
        <dbReference type="ARBA" id="ARBA00023015"/>
    </source>
</evidence>
<keyword evidence="7" id="KW-0539">Nucleus</keyword>
<dbReference type="SMART" id="SM00066">
    <property type="entry name" value="GAL4"/>
    <property type="match status" value="1"/>
</dbReference>
<dbReference type="PROSITE" id="PS00463">
    <property type="entry name" value="ZN2_CY6_FUNGAL_1"/>
    <property type="match status" value="1"/>
</dbReference>
<evidence type="ECO:0000256" key="1">
    <source>
        <dbReference type="ARBA" id="ARBA00004123"/>
    </source>
</evidence>
<comment type="subcellular location">
    <subcellularLocation>
        <location evidence="1">Nucleus</location>
    </subcellularLocation>
</comment>
<organism evidence="10 11">
    <name type="scientific">Kwoniella dejecticola CBS 10117</name>
    <dbReference type="NCBI Taxonomy" id="1296121"/>
    <lineage>
        <taxon>Eukaryota</taxon>
        <taxon>Fungi</taxon>
        <taxon>Dikarya</taxon>
        <taxon>Basidiomycota</taxon>
        <taxon>Agaricomycotina</taxon>
        <taxon>Tremellomycetes</taxon>
        <taxon>Tremellales</taxon>
        <taxon>Cryptococcaceae</taxon>
        <taxon>Kwoniella</taxon>
    </lineage>
</organism>
<evidence type="ECO:0000256" key="7">
    <source>
        <dbReference type="ARBA" id="ARBA00023242"/>
    </source>
</evidence>
<proteinExistence type="predicted"/>
<evidence type="ECO:0000313" key="10">
    <source>
        <dbReference type="EMBL" id="WWC58300.1"/>
    </source>
</evidence>
<sequence length="580" mass="65574">MIHNKGKNASRACNRCRRRKIRCDGDTPQCATCISKGENCVYQTAVDRRLTDQTAVRRIEQLTARVQELETILSHDQITNDMSEVEHPADADESPFKTGRLVLSSTGNLHLFPSATFYCPAHVIPEWRHALDSFLIRSTPLPGYLASYLPFPMAEEHHQLLVDLAFDCLLCFGPNPFKSKFILAMNQDPDTRGHYFSPLFHLCVLGIGWRYCTDRTVVQMYYPNTPKDNRGSAYMEKARHMLLEDSAAPELSTVLALFTLTLYYVGEIKDPLAGCCFMMGQYICMDLRLHRRCDPQLAELGQEPNSELDIARRDVWGFALNFSAWWATFYAQPALPLLSSADQRTPFVHPQQAGRDEHLISLMASHHSKLSSFGLKSLETNHMVRAPIAIRVQRLREVFRRLLKWKEGLPAEIKWPPLAAEAPMHPGIIVTHGMYATYMILLFRPYIIELGGRRSLVPEALERCVESARQIVDQSRYLAENHGICRAPLSWQHTAYVCGTMLVLQASGLPDVTAQEREDALASLGMLQTLLDEFGQIWEAARKTAESLRQLQAECNPEAAQTYGSMDGSNDISQPAEFMP</sequence>
<dbReference type="PANTHER" id="PTHR31313:SF81">
    <property type="entry name" value="TY1 ENHANCER ACTIVATOR"/>
    <property type="match status" value="1"/>
</dbReference>
<feature type="compositionally biased region" description="Polar residues" evidence="8">
    <location>
        <begin position="562"/>
        <end position="573"/>
    </location>
</feature>
<dbReference type="SUPFAM" id="SSF57701">
    <property type="entry name" value="Zn2/Cys6 DNA-binding domain"/>
    <property type="match status" value="1"/>
</dbReference>
<evidence type="ECO:0000256" key="3">
    <source>
        <dbReference type="ARBA" id="ARBA00022833"/>
    </source>
</evidence>
<dbReference type="Pfam" id="PF00172">
    <property type="entry name" value="Zn_clus"/>
    <property type="match status" value="1"/>
</dbReference>
<dbReference type="InterPro" id="IPR001138">
    <property type="entry name" value="Zn2Cys6_DnaBD"/>
</dbReference>
<dbReference type="InterPro" id="IPR036864">
    <property type="entry name" value="Zn2-C6_fun-type_DNA-bd_sf"/>
</dbReference>
<gene>
    <name evidence="10" type="ORF">I303_100840</name>
</gene>
<feature type="region of interest" description="Disordered" evidence="8">
    <location>
        <begin position="561"/>
        <end position="580"/>
    </location>
</feature>
<feature type="domain" description="Zn(2)-C6 fungal-type" evidence="9">
    <location>
        <begin position="12"/>
        <end position="42"/>
    </location>
</feature>
<keyword evidence="3" id="KW-0862">Zinc</keyword>
<reference evidence="10" key="1">
    <citation type="submission" date="2013-07" db="EMBL/GenBank/DDBJ databases">
        <authorList>
            <consortium name="The Broad Institute Genome Sequencing Platform"/>
            <person name="Cuomo C."/>
            <person name="Litvintseva A."/>
            <person name="Chen Y."/>
            <person name="Heitman J."/>
            <person name="Sun S."/>
            <person name="Springer D."/>
            <person name="Dromer F."/>
            <person name="Young S.K."/>
            <person name="Zeng Q."/>
            <person name="Gargeya S."/>
            <person name="Fitzgerald M."/>
            <person name="Abouelleil A."/>
            <person name="Alvarado L."/>
            <person name="Berlin A.M."/>
            <person name="Chapman S.B."/>
            <person name="Dewar J."/>
            <person name="Goldberg J."/>
            <person name="Griggs A."/>
            <person name="Gujja S."/>
            <person name="Hansen M."/>
            <person name="Howarth C."/>
            <person name="Imamovic A."/>
            <person name="Larimer J."/>
            <person name="McCowan C."/>
            <person name="Murphy C."/>
            <person name="Pearson M."/>
            <person name="Priest M."/>
            <person name="Roberts A."/>
            <person name="Saif S."/>
            <person name="Shea T."/>
            <person name="Sykes S."/>
            <person name="Wortman J."/>
            <person name="Nusbaum C."/>
            <person name="Birren B."/>
        </authorList>
    </citation>
    <scope>NUCLEOTIDE SEQUENCE</scope>
    <source>
        <strain evidence="10">CBS 10117</strain>
    </source>
</reference>
<dbReference type="KEGG" id="kdj:28964541"/>
<dbReference type="GO" id="GO:0005634">
    <property type="term" value="C:nucleus"/>
    <property type="evidence" value="ECO:0007669"/>
    <property type="project" value="UniProtKB-SubCell"/>
</dbReference>
<keyword evidence="2" id="KW-0479">Metal-binding</keyword>
<dbReference type="CDD" id="cd12148">
    <property type="entry name" value="fungal_TF_MHR"/>
    <property type="match status" value="1"/>
</dbReference>
<dbReference type="RefSeq" id="XP_018266862.2">
    <property type="nucleotide sequence ID" value="XM_018404208.2"/>
</dbReference>
<reference evidence="10" key="2">
    <citation type="submission" date="2024-02" db="EMBL/GenBank/DDBJ databases">
        <title>Comparative genomics of Cryptococcus and Kwoniella reveals pathogenesis evolution and contrasting modes of karyotype evolution via chromosome fusion or intercentromeric recombination.</title>
        <authorList>
            <person name="Coelho M.A."/>
            <person name="David-Palma M."/>
            <person name="Shea T."/>
            <person name="Bowers K."/>
            <person name="McGinley-Smith S."/>
            <person name="Mohammad A.W."/>
            <person name="Gnirke A."/>
            <person name="Yurkov A.M."/>
            <person name="Nowrousian M."/>
            <person name="Sun S."/>
            <person name="Cuomo C.A."/>
            <person name="Heitman J."/>
        </authorList>
    </citation>
    <scope>NUCLEOTIDE SEQUENCE</scope>
    <source>
        <strain evidence="10">CBS 10117</strain>
    </source>
</reference>
<keyword evidence="6" id="KW-0804">Transcription</keyword>
<dbReference type="GeneID" id="28964541"/>
<dbReference type="PROSITE" id="PS50048">
    <property type="entry name" value="ZN2_CY6_FUNGAL_2"/>
    <property type="match status" value="1"/>
</dbReference>
<dbReference type="EMBL" id="CP144530">
    <property type="protein sequence ID" value="WWC58300.1"/>
    <property type="molecule type" value="Genomic_DNA"/>
</dbReference>
<dbReference type="GO" id="GO:0003677">
    <property type="term" value="F:DNA binding"/>
    <property type="evidence" value="ECO:0007669"/>
    <property type="project" value="UniProtKB-KW"/>
</dbReference>
<evidence type="ECO:0000256" key="2">
    <source>
        <dbReference type="ARBA" id="ARBA00022723"/>
    </source>
</evidence>
<evidence type="ECO:0000256" key="8">
    <source>
        <dbReference type="SAM" id="MobiDB-lite"/>
    </source>
</evidence>
<keyword evidence="5" id="KW-0238">DNA-binding</keyword>
<dbReference type="CDD" id="cd00067">
    <property type="entry name" value="GAL4"/>
    <property type="match status" value="1"/>
</dbReference>
<accession>A0AAJ8KIT6</accession>
<dbReference type="Proteomes" id="UP000078595">
    <property type="component" value="Chromosome 1"/>
</dbReference>
<dbReference type="AlphaFoldDB" id="A0AAJ8KIT6"/>
<evidence type="ECO:0000259" key="9">
    <source>
        <dbReference type="PROSITE" id="PS50048"/>
    </source>
</evidence>
<dbReference type="GO" id="GO:0008270">
    <property type="term" value="F:zinc ion binding"/>
    <property type="evidence" value="ECO:0007669"/>
    <property type="project" value="InterPro"/>
</dbReference>
<keyword evidence="11" id="KW-1185">Reference proteome</keyword>